<reference evidence="1 3" key="1">
    <citation type="submission" date="2016-01" db="EMBL/GenBank/DDBJ databases">
        <title>Whole genome sequencing of Myroides marinus L41.</title>
        <authorList>
            <person name="Hong K.W."/>
        </authorList>
    </citation>
    <scope>NUCLEOTIDE SEQUENCE [LARGE SCALE GENOMIC DNA]</scope>
    <source>
        <strain evidence="1 3">L41</strain>
    </source>
</reference>
<keyword evidence="3" id="KW-1185">Reference proteome</keyword>
<evidence type="ECO:0000313" key="1">
    <source>
        <dbReference type="EMBL" id="KZE75519.1"/>
    </source>
</evidence>
<dbReference type="Proteomes" id="UP000183077">
    <property type="component" value="Unassembled WGS sequence"/>
</dbReference>
<dbReference type="GeneID" id="82255876"/>
<dbReference type="Proteomes" id="UP000076630">
    <property type="component" value="Unassembled WGS sequence"/>
</dbReference>
<accession>A0A165QLH9</accession>
<dbReference type="RefSeq" id="WP_038987276.1">
    <property type="nucleotide sequence ID" value="NZ_FNYS01000002.1"/>
</dbReference>
<sequence>MPKLKCVCSEVINLSEIPSPHQYLMISDQKYDNFQGLVDTEVLYREMIITVKCPTCSRLHIFENGFDNPAITYQLES</sequence>
<reference evidence="2 4" key="2">
    <citation type="submission" date="2016-10" db="EMBL/GenBank/DDBJ databases">
        <authorList>
            <person name="de Groot N.N."/>
        </authorList>
    </citation>
    <scope>NUCLEOTIDE SEQUENCE [LARGE SCALE GENOMIC DNA]</scope>
    <source>
        <strain evidence="2 4">DSM 23048</strain>
    </source>
</reference>
<dbReference type="AlphaFoldDB" id="A0A165QLH9"/>
<dbReference type="EMBL" id="FNYS01000002">
    <property type="protein sequence ID" value="SEI60342.1"/>
    <property type="molecule type" value="Genomic_DNA"/>
</dbReference>
<organism evidence="1 3">
    <name type="scientific">Myroides marinus</name>
    <dbReference type="NCBI Taxonomy" id="703342"/>
    <lineage>
        <taxon>Bacteria</taxon>
        <taxon>Pseudomonadati</taxon>
        <taxon>Bacteroidota</taxon>
        <taxon>Flavobacteriia</taxon>
        <taxon>Flavobacteriales</taxon>
        <taxon>Flavobacteriaceae</taxon>
        <taxon>Myroides</taxon>
    </lineage>
</organism>
<gene>
    <name evidence="1" type="ORF">AV926_01925</name>
    <name evidence="2" type="ORF">SAMN04488018_102185</name>
</gene>
<dbReference type="EMBL" id="LQNU01000083">
    <property type="protein sequence ID" value="KZE75519.1"/>
    <property type="molecule type" value="Genomic_DNA"/>
</dbReference>
<name>A0A165QLH9_9FLAO</name>
<dbReference type="OrthoDB" id="981992at2"/>
<evidence type="ECO:0000313" key="2">
    <source>
        <dbReference type="EMBL" id="SEI60342.1"/>
    </source>
</evidence>
<proteinExistence type="predicted"/>
<evidence type="ECO:0000313" key="4">
    <source>
        <dbReference type="Proteomes" id="UP000183077"/>
    </source>
</evidence>
<evidence type="ECO:0000313" key="3">
    <source>
        <dbReference type="Proteomes" id="UP000076630"/>
    </source>
</evidence>
<protein>
    <submittedName>
        <fullName evidence="1">Uncharacterized protein</fullName>
    </submittedName>
</protein>